<evidence type="ECO:0000313" key="12">
    <source>
        <dbReference type="Proteomes" id="UP000018227"/>
    </source>
</evidence>
<evidence type="ECO:0000256" key="5">
    <source>
        <dbReference type="ARBA" id="ARBA00022525"/>
    </source>
</evidence>
<dbReference type="InterPro" id="IPR001444">
    <property type="entry name" value="Flag_bb_rod_N"/>
</dbReference>
<dbReference type="GO" id="GO:0009424">
    <property type="term" value="C:bacterial-type flagellum hook"/>
    <property type="evidence" value="ECO:0007669"/>
    <property type="project" value="InterPro"/>
</dbReference>
<dbReference type="OrthoDB" id="9802553at2"/>
<dbReference type="NCBIfam" id="TIGR02492">
    <property type="entry name" value="flgK_ends"/>
    <property type="match status" value="1"/>
</dbReference>
<dbReference type="HOGENOM" id="CLU_012762_1_2_9"/>
<dbReference type="STRING" id="592026.GCWU0000282_003151"/>
<feature type="domain" description="Flagellar basal-body/hook protein C-terminal" evidence="9">
    <location>
        <begin position="593"/>
        <end position="625"/>
    </location>
</feature>
<name>V2Z3V5_9FIRM</name>
<evidence type="ECO:0000259" key="10">
    <source>
        <dbReference type="Pfam" id="PF22638"/>
    </source>
</evidence>
<dbReference type="Pfam" id="PF00460">
    <property type="entry name" value="Flg_bb_rod"/>
    <property type="match status" value="1"/>
</dbReference>
<evidence type="ECO:0000259" key="9">
    <source>
        <dbReference type="Pfam" id="PF06429"/>
    </source>
</evidence>
<dbReference type="AlphaFoldDB" id="V2Z3V5"/>
<gene>
    <name evidence="11" type="ORF">GCWU0000282_003151</name>
</gene>
<dbReference type="Pfam" id="PF22638">
    <property type="entry name" value="FlgK_D1"/>
    <property type="match status" value="1"/>
</dbReference>
<dbReference type="Pfam" id="PF06429">
    <property type="entry name" value="Flg_bbr_C"/>
    <property type="match status" value="1"/>
</dbReference>
<dbReference type="GO" id="GO:0005198">
    <property type="term" value="F:structural molecule activity"/>
    <property type="evidence" value="ECO:0007669"/>
    <property type="project" value="InterPro"/>
</dbReference>
<dbReference type="PANTHER" id="PTHR30033">
    <property type="entry name" value="FLAGELLAR HOOK-ASSOCIATED PROTEIN 1"/>
    <property type="match status" value="1"/>
</dbReference>
<dbReference type="EMBL" id="ACIL03000021">
    <property type="protein sequence ID" value="ESL01590.1"/>
    <property type="molecule type" value="Genomic_DNA"/>
</dbReference>
<feature type="domain" description="Flagellar hook-associated protein FlgK helical" evidence="10">
    <location>
        <begin position="99"/>
        <end position="371"/>
    </location>
</feature>
<evidence type="ECO:0000256" key="7">
    <source>
        <dbReference type="SAM" id="Coils"/>
    </source>
</evidence>
<keyword evidence="7" id="KW-0175">Coiled coil</keyword>
<evidence type="ECO:0000256" key="3">
    <source>
        <dbReference type="ARBA" id="ARBA00009677"/>
    </source>
</evidence>
<dbReference type="InterPro" id="IPR010930">
    <property type="entry name" value="Flg_bb/hook_C_dom"/>
</dbReference>
<evidence type="ECO:0000256" key="1">
    <source>
        <dbReference type="ARBA" id="ARBA00004365"/>
    </source>
</evidence>
<dbReference type="InterPro" id="IPR002371">
    <property type="entry name" value="FlgK"/>
</dbReference>
<comment type="subcellular location">
    <subcellularLocation>
        <location evidence="1">Bacterial flagellum</location>
    </subcellularLocation>
    <subcellularLocation>
        <location evidence="2">Secreted</location>
    </subcellularLocation>
</comment>
<dbReference type="PRINTS" id="PR01005">
    <property type="entry name" value="FLGHOOKAP1"/>
</dbReference>
<keyword evidence="11" id="KW-0282">Flagellum</keyword>
<dbReference type="GO" id="GO:0044780">
    <property type="term" value="P:bacterial-type flagellum assembly"/>
    <property type="evidence" value="ECO:0007669"/>
    <property type="project" value="InterPro"/>
</dbReference>
<keyword evidence="11" id="KW-0969">Cilium</keyword>
<reference evidence="11 12" key="1">
    <citation type="submission" date="2013-06" db="EMBL/GenBank/DDBJ databases">
        <authorList>
            <person name="Weinstock G."/>
            <person name="Sodergren E."/>
            <person name="Clifton S."/>
            <person name="Fulton L."/>
            <person name="Fulton B."/>
            <person name="Courtney L."/>
            <person name="Fronick C."/>
            <person name="Harrison M."/>
            <person name="Strong C."/>
            <person name="Farmer C."/>
            <person name="Delahaunty K."/>
            <person name="Markovic C."/>
            <person name="Hall O."/>
            <person name="Minx P."/>
            <person name="Tomlinson C."/>
            <person name="Mitreva M."/>
            <person name="Nelson J."/>
            <person name="Hou S."/>
            <person name="Wollam A."/>
            <person name="Pepin K.H."/>
            <person name="Johnson M."/>
            <person name="Bhonagiri V."/>
            <person name="Nash W.E."/>
            <person name="Warren W."/>
            <person name="Chinwalla A."/>
            <person name="Mardis E.R."/>
            <person name="Wilson R.K."/>
        </authorList>
    </citation>
    <scope>NUCLEOTIDE SEQUENCE [LARGE SCALE GENOMIC DNA]</scope>
    <source>
        <strain evidence="11 12">ATCC 51271</strain>
    </source>
</reference>
<dbReference type="eggNOG" id="COG1256">
    <property type="taxonomic scope" value="Bacteria"/>
</dbReference>
<comment type="similarity">
    <text evidence="3">Belongs to the flagella basal body rod proteins family.</text>
</comment>
<dbReference type="RefSeq" id="WP_023355990.1">
    <property type="nucleotide sequence ID" value="NZ_KI535371.1"/>
</dbReference>
<evidence type="ECO:0000256" key="6">
    <source>
        <dbReference type="ARBA" id="ARBA00023143"/>
    </source>
</evidence>
<dbReference type="PANTHER" id="PTHR30033:SF2">
    <property type="entry name" value="FLAGELLAR HOOK PROTEIN"/>
    <property type="match status" value="1"/>
</dbReference>
<feature type="coiled-coil region" evidence="7">
    <location>
        <begin position="186"/>
        <end position="213"/>
    </location>
</feature>
<evidence type="ECO:0000313" key="11">
    <source>
        <dbReference type="EMBL" id="ESL01590.1"/>
    </source>
</evidence>
<accession>V2Z3V5</accession>
<dbReference type="GO" id="GO:0005576">
    <property type="term" value="C:extracellular region"/>
    <property type="evidence" value="ECO:0007669"/>
    <property type="project" value="UniProtKB-SubCell"/>
</dbReference>
<dbReference type="Proteomes" id="UP000018227">
    <property type="component" value="Unassembled WGS sequence"/>
</dbReference>
<evidence type="ECO:0000259" key="8">
    <source>
        <dbReference type="Pfam" id="PF00460"/>
    </source>
</evidence>
<dbReference type="InterPro" id="IPR053927">
    <property type="entry name" value="FlgK_helical"/>
</dbReference>
<dbReference type="SUPFAM" id="SSF64518">
    <property type="entry name" value="Phase 1 flagellin"/>
    <property type="match status" value="1"/>
</dbReference>
<feature type="domain" description="Flagellar basal body rod protein N-terminal" evidence="8">
    <location>
        <begin position="9"/>
        <end position="36"/>
    </location>
</feature>
<proteinExistence type="inferred from homology"/>
<sequence>MGLMTSFGVGVSGLNAAQNSLNATAHNITNADTKGYVRQQVLTVDKEYAKTATVRGMDQTGHGTIIDKIRQLRDRFLDAAYRKESGRHGFYQAQAEAITEVENLFGELEGTTFQSSMEGLWKAVQELQKEPESKVARTALVETANTFIERCQSISTQLKSFSQDLNLKVKNTVDRINTIGKRIDELNTLIRKEEAGEQEANDYRDERNKLLDELGGYVKMSYKEVRDGTILVTVEGTQFVTEFGVNEIGLKTTDDGLNLHTPVWNFDTNDDGEPREVFNFSVPPTAAADTDIGSLKGLLLSRGTQGRYTDIPVQPKPEDYENGEEDEYYISAMRAFEEAKTNYNNRTAPSLLTNTEAQFDQLIHGLTTMINDVLAPNLTATWTDGGTPIWRNSEGKILEGDEIPPIDIDDLDEYKIEEKDALGKPTGRYKVSILDTKNAPVSSDSSKTPGNALFERKSRPRYKELDLEMDGKKVMLYNSEDYDPNNEDSKYSMYSMGELEVNKNIRENVSLIPLSYNTNTGDYSMDTAAKLNKIWDKKFAVLNPNTLTKNDIMEYYTSFTSEIANTGHTRKALAKSQDVTKTSVDNQRQQVLGVSSDEELTHMIKFQQAFNAASRYITVIDEMLEHVVTRLGS</sequence>
<evidence type="ECO:0000256" key="4">
    <source>
        <dbReference type="ARBA" id="ARBA00016244"/>
    </source>
</evidence>
<evidence type="ECO:0000256" key="2">
    <source>
        <dbReference type="ARBA" id="ARBA00004613"/>
    </source>
</evidence>
<keyword evidence="12" id="KW-1185">Reference proteome</keyword>
<protein>
    <recommendedName>
        <fullName evidence="4">Flagellar hook-associated protein 1</fullName>
    </recommendedName>
</protein>
<keyword evidence="6" id="KW-0975">Bacterial flagellum</keyword>
<organism evidence="11 12">
    <name type="scientific">Catonella morbi ATCC 51271</name>
    <dbReference type="NCBI Taxonomy" id="592026"/>
    <lineage>
        <taxon>Bacteria</taxon>
        <taxon>Bacillati</taxon>
        <taxon>Bacillota</taxon>
        <taxon>Clostridia</taxon>
        <taxon>Lachnospirales</taxon>
        <taxon>Lachnospiraceae</taxon>
        <taxon>Catonella</taxon>
    </lineage>
</organism>
<comment type="caution">
    <text evidence="11">The sequence shown here is derived from an EMBL/GenBank/DDBJ whole genome shotgun (WGS) entry which is preliminary data.</text>
</comment>
<keyword evidence="11" id="KW-0966">Cell projection</keyword>
<keyword evidence="5" id="KW-0964">Secreted</keyword>